<sequence length="143" mass="16173">MTMNNDKAVTVTEQTEQAIRNLNMFLGENGSKTIVMESAQAEMLEWINEEPIIKAFHKSFQDYRIEEKSNILKANQSDGIKKKIEVMDSAVPRAEFRPEAGKLLKTMKETGASIETELSSTSYDGVSLKSNNYKHGKERGLHF</sequence>
<keyword evidence="2" id="KW-1185">Reference proteome</keyword>
<evidence type="ECO:0000313" key="2">
    <source>
        <dbReference type="Proteomes" id="UP001152799"/>
    </source>
</evidence>
<reference evidence="1" key="1">
    <citation type="submission" date="2022-01" db="EMBL/GenBank/DDBJ databases">
        <authorList>
            <person name="King R."/>
        </authorList>
    </citation>
    <scope>NUCLEOTIDE SEQUENCE</scope>
</reference>
<name>A0A9P0GPL1_9CUCU</name>
<organism evidence="1 2">
    <name type="scientific">Ceutorhynchus assimilis</name>
    <name type="common">cabbage seed weevil</name>
    <dbReference type="NCBI Taxonomy" id="467358"/>
    <lineage>
        <taxon>Eukaryota</taxon>
        <taxon>Metazoa</taxon>
        <taxon>Ecdysozoa</taxon>
        <taxon>Arthropoda</taxon>
        <taxon>Hexapoda</taxon>
        <taxon>Insecta</taxon>
        <taxon>Pterygota</taxon>
        <taxon>Neoptera</taxon>
        <taxon>Endopterygota</taxon>
        <taxon>Coleoptera</taxon>
        <taxon>Polyphaga</taxon>
        <taxon>Cucujiformia</taxon>
        <taxon>Curculionidae</taxon>
        <taxon>Ceutorhynchinae</taxon>
        <taxon>Ceutorhynchus</taxon>
    </lineage>
</organism>
<gene>
    <name evidence="1" type="ORF">CEUTPL_LOCUS6548</name>
</gene>
<proteinExistence type="predicted"/>
<evidence type="ECO:0000313" key="1">
    <source>
        <dbReference type="EMBL" id="CAH1127770.1"/>
    </source>
</evidence>
<dbReference type="Proteomes" id="UP001152799">
    <property type="component" value="Chromosome 3"/>
</dbReference>
<dbReference type="EMBL" id="OU892279">
    <property type="protein sequence ID" value="CAH1127770.1"/>
    <property type="molecule type" value="Genomic_DNA"/>
</dbReference>
<accession>A0A9P0GPL1</accession>
<protein>
    <submittedName>
        <fullName evidence="1">Uncharacterized protein</fullName>
    </submittedName>
</protein>
<dbReference type="AlphaFoldDB" id="A0A9P0GPL1"/>